<organism evidence="1 2">
    <name type="scientific">Cronobacter condimenti 1330</name>
    <dbReference type="NCBI Taxonomy" id="1073999"/>
    <lineage>
        <taxon>Bacteria</taxon>
        <taxon>Pseudomonadati</taxon>
        <taxon>Pseudomonadota</taxon>
        <taxon>Gammaproteobacteria</taxon>
        <taxon>Enterobacterales</taxon>
        <taxon>Enterobacteriaceae</taxon>
        <taxon>Cronobacter</taxon>
    </lineage>
</organism>
<dbReference type="AlphaFoldDB" id="K7ZZD3"/>
<accession>K7ZZD3</accession>
<sequence>MRKPGAAIFRLTSRLKSSGDRPDNKIYLRKKCRHIAGIIMFICDVIQD</sequence>
<proteinExistence type="predicted"/>
<evidence type="ECO:0000313" key="1">
    <source>
        <dbReference type="EMBL" id="CCJ71615.1"/>
    </source>
</evidence>
<dbReference type="EMBL" id="CAKW01000041">
    <property type="protein sequence ID" value="CCJ71615.1"/>
    <property type="molecule type" value="Genomic_DNA"/>
</dbReference>
<protein>
    <submittedName>
        <fullName evidence="1">Uncharacterized protein</fullName>
    </submittedName>
</protein>
<reference evidence="1" key="1">
    <citation type="submission" date="2012-07" db="EMBL/GenBank/DDBJ databases">
        <authorList>
            <person name="Cummings C."/>
        </authorList>
    </citation>
    <scope>NUCLEOTIDE SEQUENCE</scope>
    <source>
        <strain evidence="1">1330</strain>
    </source>
</reference>
<name>K7ZZD3_9ENTR</name>
<comment type="caution">
    <text evidence="1">The sequence shown here is derived from an EMBL/GenBank/DDBJ whole genome shotgun (WGS) entry which is preliminary data.</text>
</comment>
<dbReference type="Proteomes" id="UP000009340">
    <property type="component" value="Unassembled WGS sequence"/>
</dbReference>
<evidence type="ECO:0000313" key="2">
    <source>
        <dbReference type="Proteomes" id="UP000009340"/>
    </source>
</evidence>
<gene>
    <name evidence="1" type="ORF">BN137_960</name>
</gene>